<proteinExistence type="inferred from homology"/>
<dbReference type="PANTHER" id="PTHR33732">
    <property type="entry name" value="REF/SRPP-LIKE PROTEIN OS05G0151300/LOC_OS05G05940"/>
    <property type="match status" value="1"/>
</dbReference>
<dbReference type="PANTHER" id="PTHR33732:SF2">
    <property type="entry name" value="REF_SRPP-LIKE PROTEIN"/>
    <property type="match status" value="1"/>
</dbReference>
<comment type="similarity">
    <text evidence="1">Belongs to the REF/SRPP family.</text>
</comment>
<dbReference type="Pfam" id="PF05755">
    <property type="entry name" value="REF"/>
    <property type="match status" value="1"/>
</dbReference>
<sequence>MEKSGDQELKHLGFVRVVALNVVVFVSNLYEFGKNNSGPLKSTVGVVEKAVSSVVSPVYERFKDVPENVLVFVDSKVDEVTYKFDESAPPLAKKIVHEVHTTVLKVSNLAKTLVEEARVSGPMAAVSRAGSLSKNFAVSKLALVWYKIDHHPALHGFAEAALPTAAHWSEKYNNLIVDLTAKGYAIFGYVPLVPVEDLVKAYKQVEAGVAKKEEAPSSSGSDSD</sequence>
<comment type="caution">
    <text evidence="2">The sequence shown here is derived from an EMBL/GenBank/DDBJ whole genome shotgun (WGS) entry which is preliminary data.</text>
</comment>
<dbReference type="AlphaFoldDB" id="A0AAV3Q2F4"/>
<dbReference type="Proteomes" id="UP001454036">
    <property type="component" value="Unassembled WGS sequence"/>
</dbReference>
<name>A0AAV3Q2F4_LITER</name>
<reference evidence="2 3" key="1">
    <citation type="submission" date="2024-01" db="EMBL/GenBank/DDBJ databases">
        <title>The complete chloroplast genome sequence of Lithospermum erythrorhizon: insights into the phylogenetic relationship among Boraginaceae species and the maternal lineages of purple gromwells.</title>
        <authorList>
            <person name="Okada T."/>
            <person name="Watanabe K."/>
        </authorList>
    </citation>
    <scope>NUCLEOTIDE SEQUENCE [LARGE SCALE GENOMIC DNA]</scope>
</reference>
<accession>A0AAV3Q2F4</accession>
<gene>
    <name evidence="2" type="ORF">LIER_38547</name>
</gene>
<dbReference type="InterPro" id="IPR008802">
    <property type="entry name" value="REF"/>
</dbReference>
<evidence type="ECO:0008006" key="4">
    <source>
        <dbReference type="Google" id="ProtNLM"/>
    </source>
</evidence>
<evidence type="ECO:0000313" key="3">
    <source>
        <dbReference type="Proteomes" id="UP001454036"/>
    </source>
</evidence>
<protein>
    <recommendedName>
        <fullName evidence="4">REF/SRPP-like protein</fullName>
    </recommendedName>
</protein>
<evidence type="ECO:0000313" key="2">
    <source>
        <dbReference type="EMBL" id="GAA0157914.1"/>
    </source>
</evidence>
<dbReference type="EMBL" id="BAABME010019651">
    <property type="protein sequence ID" value="GAA0157914.1"/>
    <property type="molecule type" value="Genomic_DNA"/>
</dbReference>
<organism evidence="2 3">
    <name type="scientific">Lithospermum erythrorhizon</name>
    <name type="common">Purple gromwell</name>
    <name type="synonym">Lithospermum officinale var. erythrorhizon</name>
    <dbReference type="NCBI Taxonomy" id="34254"/>
    <lineage>
        <taxon>Eukaryota</taxon>
        <taxon>Viridiplantae</taxon>
        <taxon>Streptophyta</taxon>
        <taxon>Embryophyta</taxon>
        <taxon>Tracheophyta</taxon>
        <taxon>Spermatophyta</taxon>
        <taxon>Magnoliopsida</taxon>
        <taxon>eudicotyledons</taxon>
        <taxon>Gunneridae</taxon>
        <taxon>Pentapetalae</taxon>
        <taxon>asterids</taxon>
        <taxon>lamiids</taxon>
        <taxon>Boraginales</taxon>
        <taxon>Boraginaceae</taxon>
        <taxon>Boraginoideae</taxon>
        <taxon>Lithospermeae</taxon>
        <taxon>Lithospermum</taxon>
    </lineage>
</organism>
<evidence type="ECO:0000256" key="1">
    <source>
        <dbReference type="ARBA" id="ARBA00009737"/>
    </source>
</evidence>
<keyword evidence="3" id="KW-1185">Reference proteome</keyword>